<dbReference type="GeneID" id="14925074"/>
<dbReference type="KEGG" id="acan:ACA1_019200"/>
<evidence type="ECO:0000313" key="2">
    <source>
        <dbReference type="Proteomes" id="UP000011083"/>
    </source>
</evidence>
<dbReference type="RefSeq" id="XP_004353600.1">
    <property type="nucleotide sequence ID" value="XM_004353548.1"/>
</dbReference>
<evidence type="ECO:0000313" key="1">
    <source>
        <dbReference type="EMBL" id="ELR24072.1"/>
    </source>
</evidence>
<dbReference type="AlphaFoldDB" id="L8HFQ3"/>
<proteinExistence type="predicted"/>
<keyword evidence="2" id="KW-1185">Reference proteome</keyword>
<protein>
    <submittedName>
        <fullName evidence="1">Uncharacterized protein</fullName>
    </submittedName>
</protein>
<organism evidence="1 2">
    <name type="scientific">Acanthamoeba castellanii (strain ATCC 30010 / Neff)</name>
    <dbReference type="NCBI Taxonomy" id="1257118"/>
    <lineage>
        <taxon>Eukaryota</taxon>
        <taxon>Amoebozoa</taxon>
        <taxon>Discosea</taxon>
        <taxon>Longamoebia</taxon>
        <taxon>Centramoebida</taxon>
        <taxon>Acanthamoebidae</taxon>
        <taxon>Acanthamoeba</taxon>
    </lineage>
</organism>
<dbReference type="Proteomes" id="UP000011083">
    <property type="component" value="Unassembled WGS sequence"/>
</dbReference>
<dbReference type="VEuPathDB" id="AmoebaDB:ACA1_019200"/>
<accession>L8HFQ3</accession>
<name>L8HFQ3_ACACF</name>
<sequence>MPHFHKHFGFSEEAVAELIRAADHIVGPRPGGGGSLFGGGGGSLFGGLGQPQQGGGGQVIDLMSLISQAQAQASAPTPLNTEDPVARVYDSEQLQQEYVLAQTVLERAQAFELGDDDNHHDDDHHQWLGRSPVPLIYDRKMSFNINVTNSNFGDHIVSGPGGQPWFQVVRLNRTLLSFEPAQFGIFTMRGEQLMQFVVANRSPCSCDLYHVVSPIAEDSASAAPPPQLTALCRISRGLMTINDISAHTVETVDGTVIAHQATHSGSVFSLNGIPAVASDRGFVLINHFGNVVMEVEAGHDVLLFVALVVCVEKMHAKQKANEAATRRH</sequence>
<gene>
    <name evidence="1" type="ORF">ACA1_019200</name>
</gene>
<dbReference type="EMBL" id="KB007838">
    <property type="protein sequence ID" value="ELR24072.1"/>
    <property type="molecule type" value="Genomic_DNA"/>
</dbReference>
<reference evidence="1 2" key="1">
    <citation type="journal article" date="2013" name="Genome Biol.">
        <title>Genome of Acanthamoeba castellanii highlights extensive lateral gene transfer and early evolution of tyrosine kinase signaling.</title>
        <authorList>
            <person name="Clarke M."/>
            <person name="Lohan A.J."/>
            <person name="Liu B."/>
            <person name="Lagkouvardos I."/>
            <person name="Roy S."/>
            <person name="Zafar N."/>
            <person name="Bertelli C."/>
            <person name="Schilde C."/>
            <person name="Kianianmomeni A."/>
            <person name="Burglin T.R."/>
            <person name="Frech C."/>
            <person name="Turcotte B."/>
            <person name="Kopec K.O."/>
            <person name="Synnott J.M."/>
            <person name="Choo C."/>
            <person name="Paponov I."/>
            <person name="Finkler A."/>
            <person name="Soon Heng Tan C."/>
            <person name="Hutchins A.P."/>
            <person name="Weinmeier T."/>
            <person name="Rattei T."/>
            <person name="Chu J.S."/>
            <person name="Gimenez G."/>
            <person name="Irimia M."/>
            <person name="Rigden D.J."/>
            <person name="Fitzpatrick D.A."/>
            <person name="Lorenzo-Morales J."/>
            <person name="Bateman A."/>
            <person name="Chiu C.H."/>
            <person name="Tang P."/>
            <person name="Hegemann P."/>
            <person name="Fromm H."/>
            <person name="Raoult D."/>
            <person name="Greub G."/>
            <person name="Miranda-Saavedra D."/>
            <person name="Chen N."/>
            <person name="Nash P."/>
            <person name="Ginger M.L."/>
            <person name="Horn M."/>
            <person name="Schaap P."/>
            <person name="Caler L."/>
            <person name="Loftus B."/>
        </authorList>
    </citation>
    <scope>NUCLEOTIDE SEQUENCE [LARGE SCALE GENOMIC DNA]</scope>
    <source>
        <strain evidence="1 2">Neff</strain>
    </source>
</reference>
<dbReference type="OrthoDB" id="10634519at2759"/>